<dbReference type="STRING" id="290338.CKO_04888"/>
<evidence type="ECO:0000313" key="2">
    <source>
        <dbReference type="Proteomes" id="UP000008148"/>
    </source>
</evidence>
<reference evidence="1 2" key="1">
    <citation type="submission" date="2007-08" db="EMBL/GenBank/DDBJ databases">
        <authorList>
            <consortium name="The Citrobacter koseri Genome Sequencing Project"/>
            <person name="McClelland M."/>
            <person name="Sanderson E.K."/>
            <person name="Porwollik S."/>
            <person name="Spieth J."/>
            <person name="Clifton W.S."/>
            <person name="Latreille P."/>
            <person name="Courtney L."/>
            <person name="Wang C."/>
            <person name="Pepin K."/>
            <person name="Bhonagiri V."/>
            <person name="Nash W."/>
            <person name="Johnson M."/>
            <person name="Thiruvilangam P."/>
            <person name="Wilson R."/>
        </authorList>
    </citation>
    <scope>NUCLEOTIDE SEQUENCE [LARGE SCALE GENOMIC DNA]</scope>
    <source>
        <strain evidence="2">ATCC BAA-895 / CDC 4225-83 / SGSC4696</strain>
    </source>
</reference>
<organism evidence="1 2">
    <name type="scientific">Citrobacter koseri (strain ATCC BAA-895 / CDC 4225-83 / SGSC4696)</name>
    <dbReference type="NCBI Taxonomy" id="290338"/>
    <lineage>
        <taxon>Bacteria</taxon>
        <taxon>Pseudomonadati</taxon>
        <taxon>Pseudomonadota</taxon>
        <taxon>Gammaproteobacteria</taxon>
        <taxon>Enterobacterales</taxon>
        <taxon>Enterobacteriaceae</taxon>
        <taxon>Citrobacter</taxon>
    </lineage>
</organism>
<evidence type="ECO:0000313" key="1">
    <source>
        <dbReference type="EMBL" id="ABV15932.1"/>
    </source>
</evidence>
<dbReference type="KEGG" id="cko:CKO_04888"/>
<gene>
    <name evidence="1" type="ordered locus">CKO_04888</name>
</gene>
<dbReference type="EMBL" id="CP000822">
    <property type="protein sequence ID" value="ABV15932.1"/>
    <property type="molecule type" value="Genomic_DNA"/>
</dbReference>
<dbReference type="Proteomes" id="UP000008148">
    <property type="component" value="Chromosome"/>
</dbReference>
<sequence>MNLWIKSLSDKRVSAILVAHKRWHVCCSFAVPDDIN</sequence>
<keyword evidence="2" id="KW-1185">Reference proteome</keyword>
<name>A8AR19_CITK8</name>
<dbReference type="HOGENOM" id="CLU_3355323_0_0_6"/>
<accession>A8AR19</accession>
<protein>
    <submittedName>
        <fullName evidence="1">Uncharacterized protein</fullName>
    </submittedName>
</protein>
<proteinExistence type="predicted"/>
<dbReference type="AlphaFoldDB" id="A8AR19"/>